<dbReference type="InterPro" id="IPR032675">
    <property type="entry name" value="LRR_dom_sf"/>
</dbReference>
<protein>
    <recommendedName>
        <fullName evidence="3">F-box domain-containing protein</fullName>
    </recommendedName>
</protein>
<evidence type="ECO:0000313" key="2">
    <source>
        <dbReference type="Proteomes" id="UP000294933"/>
    </source>
</evidence>
<reference evidence="1 2" key="1">
    <citation type="submission" date="2018-06" db="EMBL/GenBank/DDBJ databases">
        <title>A transcriptomic atlas of mushroom development highlights an independent origin of complex multicellularity.</title>
        <authorList>
            <consortium name="DOE Joint Genome Institute"/>
            <person name="Krizsan K."/>
            <person name="Almasi E."/>
            <person name="Merenyi Z."/>
            <person name="Sahu N."/>
            <person name="Viragh M."/>
            <person name="Koszo T."/>
            <person name="Mondo S."/>
            <person name="Kiss B."/>
            <person name="Balint B."/>
            <person name="Kues U."/>
            <person name="Barry K."/>
            <person name="Hegedus J.C."/>
            <person name="Henrissat B."/>
            <person name="Johnson J."/>
            <person name="Lipzen A."/>
            <person name="Ohm R."/>
            <person name="Nagy I."/>
            <person name="Pangilinan J."/>
            <person name="Yan J."/>
            <person name="Xiong Y."/>
            <person name="Grigoriev I.V."/>
            <person name="Hibbett D.S."/>
            <person name="Nagy L.G."/>
        </authorList>
    </citation>
    <scope>NUCLEOTIDE SEQUENCE [LARGE SCALE GENOMIC DNA]</scope>
    <source>
        <strain evidence="1 2">SZMC22713</strain>
    </source>
</reference>
<evidence type="ECO:0000313" key="1">
    <source>
        <dbReference type="EMBL" id="TDL17620.1"/>
    </source>
</evidence>
<dbReference type="AlphaFoldDB" id="A0A4Y7PSX3"/>
<dbReference type="EMBL" id="ML170218">
    <property type="protein sequence ID" value="TDL17620.1"/>
    <property type="molecule type" value="Genomic_DNA"/>
</dbReference>
<dbReference type="Gene3D" id="3.80.10.10">
    <property type="entry name" value="Ribonuclease Inhibitor"/>
    <property type="match status" value="1"/>
</dbReference>
<gene>
    <name evidence="1" type="ORF">BD410DRAFT_882954</name>
</gene>
<sequence length="286" mass="32757">MPRLQKLVLRMDAPVIQFGAFGSQSLREVIIHGVCDTLTLDVCWIFITQCPNLEVFQAHCYSYVPFTHHHAATLRHARLEYLHLDVVTADPGPFFDKFEAPDLKFMSLHYYNLLADGEQEWQHLKSFLNRSKCQLKHLAIGVARMSEGDIVNCLHATPGLKSLSLDRYPFMTKAAIISLKLNSQNSVEDNLCPKLETLCFHFGLRCSARALEDMVVSRCTNVTTTLRKVSLYGCHNAPYEELLDAPGIVRCIEEGLQLVEGVYWDWNVAWKWFRIANHEKIDKFTL</sequence>
<name>A0A4Y7PSX3_9AGAM</name>
<keyword evidence="2" id="KW-1185">Reference proteome</keyword>
<dbReference type="Proteomes" id="UP000294933">
    <property type="component" value="Unassembled WGS sequence"/>
</dbReference>
<dbReference type="VEuPathDB" id="FungiDB:BD410DRAFT_882954"/>
<proteinExistence type="predicted"/>
<evidence type="ECO:0008006" key="3">
    <source>
        <dbReference type="Google" id="ProtNLM"/>
    </source>
</evidence>
<organism evidence="1 2">
    <name type="scientific">Rickenella mellea</name>
    <dbReference type="NCBI Taxonomy" id="50990"/>
    <lineage>
        <taxon>Eukaryota</taxon>
        <taxon>Fungi</taxon>
        <taxon>Dikarya</taxon>
        <taxon>Basidiomycota</taxon>
        <taxon>Agaricomycotina</taxon>
        <taxon>Agaricomycetes</taxon>
        <taxon>Hymenochaetales</taxon>
        <taxon>Rickenellaceae</taxon>
        <taxon>Rickenella</taxon>
    </lineage>
</organism>
<dbReference type="OrthoDB" id="2269034at2759"/>
<dbReference type="SUPFAM" id="SSF52047">
    <property type="entry name" value="RNI-like"/>
    <property type="match status" value="1"/>
</dbReference>
<accession>A0A4Y7PSX3</accession>